<dbReference type="RefSeq" id="WP_375518281.1">
    <property type="nucleotide sequence ID" value="NZ_JBHIRY010000001.1"/>
</dbReference>
<evidence type="ECO:0000259" key="2">
    <source>
        <dbReference type="Pfam" id="PF22823"/>
    </source>
</evidence>
<keyword evidence="4" id="KW-1185">Reference proteome</keyword>
<gene>
    <name evidence="3" type="ORF">ACE5LO_01350</name>
</gene>
<dbReference type="Proteomes" id="UP001580430">
    <property type="component" value="Unassembled WGS sequence"/>
</dbReference>
<dbReference type="Pfam" id="PF22823">
    <property type="entry name" value="MrpR_C_cat"/>
    <property type="match status" value="1"/>
</dbReference>
<sequence>MSNKIYEQGFFNEMQKRRYLKTFEKEKTAQISMRVLSRAKIIEEQYQTDLYNFNLEQIEQLLFYLNPATLASSRQNFFITQSYIRWGIEQDLRQTNINPMDAIADKEYYKKFIDKTKKTLFTIDEINDMVDICVNPQDAVVVLLLFNGAYGTIGYDELLNLTKNSLLGNNDLMLQDGNLKRVLKVSDKCYEMVEKALSQKMYIKKNGLVSSDLRSRAEADLDQSDYVLRNVSTRSKNVGKADLFLIQRRIAAVKSYNDLKTLTPSMIRNSGMLYMAKKMANGRKELTKEMYHEICDHFGFKSTMNNGYKTYHFHRLKEDFLNVETIKKVYEE</sequence>
<accession>A0ABV5BUS1</accession>
<dbReference type="Pfam" id="PF22822">
    <property type="entry name" value="MrpR_N_CB"/>
    <property type="match status" value="1"/>
</dbReference>
<evidence type="ECO:0000259" key="1">
    <source>
        <dbReference type="Pfam" id="PF22822"/>
    </source>
</evidence>
<dbReference type="InterPro" id="IPR055008">
    <property type="entry name" value="MrpR_C_cat"/>
</dbReference>
<reference evidence="3 4" key="1">
    <citation type="submission" date="2024-09" db="EMBL/GenBank/DDBJ databases">
        <title>Paenibacillus zeirhizospherea sp. nov., isolated from surface of the maize (Zea mays) roots in a horticulture field, Hungary.</title>
        <authorList>
            <person name="Marton D."/>
            <person name="Farkas M."/>
            <person name="Bedics A."/>
            <person name="Toth E."/>
            <person name="Tancsics A."/>
            <person name="Boka K."/>
            <person name="Marati G."/>
            <person name="Kriszt B."/>
            <person name="Cserhati M."/>
        </authorList>
    </citation>
    <scope>NUCLEOTIDE SEQUENCE [LARGE SCALE GENOMIC DNA]</scope>
    <source>
        <strain evidence="3 4">JCM 18446</strain>
    </source>
</reference>
<name>A0ABV5BUS1_9BACL</name>
<evidence type="ECO:0008006" key="5">
    <source>
        <dbReference type="Google" id="ProtNLM"/>
    </source>
</evidence>
<dbReference type="EMBL" id="JBHIRY010000001">
    <property type="protein sequence ID" value="MFB5759029.1"/>
    <property type="molecule type" value="Genomic_DNA"/>
</dbReference>
<protein>
    <recommendedName>
        <fullName evidence="5">Integrase</fullName>
    </recommendedName>
</protein>
<proteinExistence type="predicted"/>
<evidence type="ECO:0000313" key="3">
    <source>
        <dbReference type="EMBL" id="MFB5759029.1"/>
    </source>
</evidence>
<feature type="domain" description="MrpR N-terminal core-binding" evidence="1">
    <location>
        <begin position="10"/>
        <end position="89"/>
    </location>
</feature>
<evidence type="ECO:0000313" key="4">
    <source>
        <dbReference type="Proteomes" id="UP001580430"/>
    </source>
</evidence>
<dbReference type="InterPro" id="IPR055009">
    <property type="entry name" value="MrpR_N_CB"/>
</dbReference>
<comment type="caution">
    <text evidence="3">The sequence shown here is derived from an EMBL/GenBank/DDBJ whole genome shotgun (WGS) entry which is preliminary data.</text>
</comment>
<feature type="domain" description="MrpR C-terminal catalytic" evidence="2">
    <location>
        <begin position="122"/>
        <end position="332"/>
    </location>
</feature>
<organism evidence="3 4">
    <name type="scientific">Paenibacillus medicaginis</name>
    <dbReference type="NCBI Taxonomy" id="1470560"/>
    <lineage>
        <taxon>Bacteria</taxon>
        <taxon>Bacillati</taxon>
        <taxon>Bacillota</taxon>
        <taxon>Bacilli</taxon>
        <taxon>Bacillales</taxon>
        <taxon>Paenibacillaceae</taxon>
        <taxon>Paenibacillus</taxon>
    </lineage>
</organism>